<dbReference type="FunFam" id="1.10.287.110:FF:000034">
    <property type="entry name" value="Chaperone protein DnaJ"/>
    <property type="match status" value="1"/>
</dbReference>
<dbReference type="SUPFAM" id="SSF46565">
    <property type="entry name" value="Chaperone J-domain"/>
    <property type="match status" value="1"/>
</dbReference>
<evidence type="ECO:0000256" key="14">
    <source>
        <dbReference type="SAM" id="MobiDB-lite"/>
    </source>
</evidence>
<dbReference type="OrthoDB" id="9779889at2"/>
<dbReference type="GO" id="GO:0008270">
    <property type="term" value="F:zinc ion binding"/>
    <property type="evidence" value="ECO:0007669"/>
    <property type="project" value="UniProtKB-UniRule"/>
</dbReference>
<dbReference type="SMART" id="SM00271">
    <property type="entry name" value="DnaJ"/>
    <property type="match status" value="1"/>
</dbReference>
<dbReference type="PROSITE" id="PS00636">
    <property type="entry name" value="DNAJ_1"/>
    <property type="match status" value="1"/>
</dbReference>
<dbReference type="FunFam" id="2.60.260.20:FF:000005">
    <property type="entry name" value="Chaperone protein dnaJ 1, mitochondrial"/>
    <property type="match status" value="1"/>
</dbReference>
<evidence type="ECO:0000256" key="3">
    <source>
        <dbReference type="ARBA" id="ARBA00022723"/>
    </source>
</evidence>
<dbReference type="NCBIfam" id="TIGR02349">
    <property type="entry name" value="DnaJ_bact"/>
    <property type="match status" value="1"/>
</dbReference>
<dbReference type="InterPro" id="IPR018253">
    <property type="entry name" value="DnaJ_domain_CS"/>
</dbReference>
<evidence type="ECO:0000256" key="1">
    <source>
        <dbReference type="ARBA" id="ARBA00022490"/>
    </source>
</evidence>
<comment type="domain">
    <text evidence="12">The J domain is necessary and sufficient to stimulate DnaK ATPase activity. Zinc center 1 plays an important role in the autonomous, DnaK-independent chaperone activity of DnaJ. Zinc center 2 is essential for interaction with DnaK and for DnaJ activity.</text>
</comment>
<accession>A0A1G7H9N3</accession>
<keyword evidence="6 12" id="KW-0862">Zinc</keyword>
<feature type="binding site" evidence="12">
    <location>
        <position position="159"/>
    </location>
    <ligand>
        <name>Zn(2+)</name>
        <dbReference type="ChEBI" id="CHEBI:29105"/>
        <label>1</label>
    </ligand>
</feature>
<sequence length="386" mass="41494">MAKKRDYYEVLGVDRGASADEIKKSYRKLAIKFHPDKNPDDPTAEDKFKEAAEAYSILSDENKRARYDQFGHAGVGGASGGGAGGFGGGFTMDDIFSQFGDIFGDSSPFGDIFGRQGGNGRRVRKGSDLRIKLKLNLEEVANGVEKKIKVKRHVTCNTCGGNGAKNGTSLTNCNGCNGTGQVRKVVSTMLGQMVSTATCPTCNGDGKIISERCDSCAGEGRLLQDDLITLNIPGGVAEGMQLSMSGKGNVPARGGMAGDLLIVIEEEEDALLKRDGNNVVFDMHLSFIDAALGTSMEIPTIDGKARINIESGTQAGKILRLKGKGIKDLNGYGKGDQLVHINVWTPQQLTSDERSTLESLRHSPNFQPKPGKNEKGFFDKMKDFFH</sequence>
<evidence type="ECO:0000256" key="12">
    <source>
        <dbReference type="HAMAP-Rule" id="MF_01152"/>
    </source>
</evidence>
<keyword evidence="2 12" id="KW-0235">DNA replication</keyword>
<dbReference type="GO" id="GO:0006260">
    <property type="term" value="P:DNA replication"/>
    <property type="evidence" value="ECO:0007669"/>
    <property type="project" value="UniProtKB-KW"/>
</dbReference>
<feature type="region of interest" description="Disordered" evidence="14">
    <location>
        <begin position="354"/>
        <end position="373"/>
    </location>
</feature>
<comment type="similarity">
    <text evidence="10 12">Belongs to the DnaJ family.</text>
</comment>
<feature type="zinc finger region" description="CR-type" evidence="13">
    <location>
        <begin position="143"/>
        <end position="225"/>
    </location>
</feature>
<evidence type="ECO:0000256" key="11">
    <source>
        <dbReference type="ARBA" id="ARBA00067609"/>
    </source>
</evidence>
<keyword evidence="7 12" id="KW-0346">Stress response</keyword>
<dbReference type="FunFam" id="2.10.230.10:FF:000002">
    <property type="entry name" value="Molecular chaperone DnaJ"/>
    <property type="match status" value="1"/>
</dbReference>
<dbReference type="GO" id="GO:0042026">
    <property type="term" value="P:protein refolding"/>
    <property type="evidence" value="ECO:0007669"/>
    <property type="project" value="TreeGrafter"/>
</dbReference>
<dbReference type="Gene3D" id="1.10.287.110">
    <property type="entry name" value="DnaJ domain"/>
    <property type="match status" value="1"/>
</dbReference>
<feature type="domain" description="CR-type" evidence="16">
    <location>
        <begin position="143"/>
        <end position="225"/>
    </location>
</feature>
<dbReference type="AlphaFoldDB" id="A0A1G7H9N3"/>
<feature type="binding site" evidence="12">
    <location>
        <position position="202"/>
    </location>
    <ligand>
        <name>Zn(2+)</name>
        <dbReference type="ChEBI" id="CHEBI:29105"/>
        <label>2</label>
    </ligand>
</feature>
<gene>
    <name evidence="12" type="primary">dnaJ</name>
    <name evidence="17" type="ORF">SAMN04487996_10884</name>
</gene>
<keyword evidence="3 12" id="KW-0479">Metal-binding</keyword>
<dbReference type="Gene3D" id="2.60.260.20">
    <property type="entry name" value="Urease metallochaperone UreE, N-terminal domain"/>
    <property type="match status" value="2"/>
</dbReference>
<evidence type="ECO:0000256" key="10">
    <source>
        <dbReference type="ARBA" id="ARBA00061004"/>
    </source>
</evidence>
<feature type="repeat" description="CXXCXGXG motif" evidence="12">
    <location>
        <begin position="199"/>
        <end position="206"/>
    </location>
</feature>
<feature type="binding site" evidence="12">
    <location>
        <position position="156"/>
    </location>
    <ligand>
        <name>Zn(2+)</name>
        <dbReference type="ChEBI" id="CHEBI:29105"/>
        <label>1</label>
    </ligand>
</feature>
<evidence type="ECO:0000259" key="15">
    <source>
        <dbReference type="PROSITE" id="PS50076"/>
    </source>
</evidence>
<dbReference type="GO" id="GO:0005737">
    <property type="term" value="C:cytoplasm"/>
    <property type="evidence" value="ECO:0007669"/>
    <property type="project" value="UniProtKB-SubCell"/>
</dbReference>
<dbReference type="Pfam" id="PF01556">
    <property type="entry name" value="DnaJ_C"/>
    <property type="match status" value="1"/>
</dbReference>
<feature type="repeat" description="CXXCXGXG motif" evidence="12">
    <location>
        <begin position="156"/>
        <end position="163"/>
    </location>
</feature>
<dbReference type="GO" id="GO:0009408">
    <property type="term" value="P:response to heat"/>
    <property type="evidence" value="ECO:0007669"/>
    <property type="project" value="InterPro"/>
</dbReference>
<dbReference type="Proteomes" id="UP000198748">
    <property type="component" value="Unassembled WGS sequence"/>
</dbReference>
<protein>
    <recommendedName>
        <fullName evidence="11 12">Chaperone protein DnaJ</fullName>
    </recommendedName>
</protein>
<keyword evidence="5 12" id="KW-0863">Zinc-finger</keyword>
<comment type="subcellular location">
    <subcellularLocation>
        <location evidence="12">Cytoplasm</location>
    </subcellularLocation>
</comment>
<dbReference type="PRINTS" id="PR00625">
    <property type="entry name" value="JDOMAIN"/>
</dbReference>
<keyword evidence="4 12" id="KW-0677">Repeat</keyword>
<evidence type="ECO:0000313" key="17">
    <source>
        <dbReference type="EMBL" id="SDE97071.1"/>
    </source>
</evidence>
<dbReference type="SUPFAM" id="SSF49493">
    <property type="entry name" value="HSP40/DnaJ peptide-binding domain"/>
    <property type="match status" value="2"/>
</dbReference>
<dbReference type="InterPro" id="IPR036869">
    <property type="entry name" value="J_dom_sf"/>
</dbReference>
<dbReference type="EMBL" id="FNAN01000008">
    <property type="protein sequence ID" value="SDE97071.1"/>
    <property type="molecule type" value="Genomic_DNA"/>
</dbReference>
<evidence type="ECO:0000256" key="7">
    <source>
        <dbReference type="ARBA" id="ARBA00023016"/>
    </source>
</evidence>
<name>A0A1G7H9N3_9BACT</name>
<dbReference type="PROSITE" id="PS51188">
    <property type="entry name" value="ZF_CR"/>
    <property type="match status" value="1"/>
</dbReference>
<feature type="binding site" evidence="12">
    <location>
        <position position="213"/>
    </location>
    <ligand>
        <name>Zn(2+)</name>
        <dbReference type="ChEBI" id="CHEBI:29105"/>
        <label>1</label>
    </ligand>
</feature>
<evidence type="ECO:0000256" key="8">
    <source>
        <dbReference type="ARBA" id="ARBA00023186"/>
    </source>
</evidence>
<dbReference type="PANTHER" id="PTHR43096:SF48">
    <property type="entry name" value="CHAPERONE PROTEIN DNAJ"/>
    <property type="match status" value="1"/>
</dbReference>
<feature type="repeat" description="CXXCXGXG motif" evidence="12">
    <location>
        <begin position="173"/>
        <end position="180"/>
    </location>
</feature>
<keyword evidence="18" id="KW-1185">Reference proteome</keyword>
<proteinExistence type="inferred from homology"/>
<dbReference type="CDD" id="cd06257">
    <property type="entry name" value="DnaJ"/>
    <property type="match status" value="1"/>
</dbReference>
<dbReference type="PANTHER" id="PTHR43096">
    <property type="entry name" value="DNAJ HOMOLOG 1, MITOCHONDRIAL-RELATED"/>
    <property type="match status" value="1"/>
</dbReference>
<dbReference type="Gene3D" id="2.10.230.10">
    <property type="entry name" value="Heat shock protein DnaJ, cysteine-rich domain"/>
    <property type="match status" value="1"/>
</dbReference>
<dbReference type="InterPro" id="IPR001623">
    <property type="entry name" value="DnaJ_domain"/>
</dbReference>
<evidence type="ECO:0000256" key="13">
    <source>
        <dbReference type="PROSITE-ProRule" id="PRU00546"/>
    </source>
</evidence>
<evidence type="ECO:0000259" key="16">
    <source>
        <dbReference type="PROSITE" id="PS51188"/>
    </source>
</evidence>
<evidence type="ECO:0000256" key="2">
    <source>
        <dbReference type="ARBA" id="ARBA00022705"/>
    </source>
</evidence>
<dbReference type="HAMAP" id="MF_01152">
    <property type="entry name" value="DnaJ"/>
    <property type="match status" value="1"/>
</dbReference>
<dbReference type="GO" id="GO:0051082">
    <property type="term" value="F:unfolded protein binding"/>
    <property type="evidence" value="ECO:0007669"/>
    <property type="project" value="UniProtKB-UniRule"/>
</dbReference>
<dbReference type="InterPro" id="IPR002939">
    <property type="entry name" value="DnaJ_C"/>
</dbReference>
<comment type="cofactor">
    <cofactor evidence="12">
        <name>Zn(2+)</name>
        <dbReference type="ChEBI" id="CHEBI:29105"/>
    </cofactor>
    <text evidence="12">Binds 2 Zn(2+) ions per monomer.</text>
</comment>
<dbReference type="InterPro" id="IPR036410">
    <property type="entry name" value="HSP_DnaJ_Cys-rich_dom_sf"/>
</dbReference>
<evidence type="ECO:0000256" key="4">
    <source>
        <dbReference type="ARBA" id="ARBA00022737"/>
    </source>
</evidence>
<comment type="subunit">
    <text evidence="12">Homodimer.</text>
</comment>
<comment type="function">
    <text evidence="9 12">Participates actively in the response to hyperosmotic and heat shock by preventing the aggregation of stress-denatured proteins and by disaggregating proteins, also in an autonomous, DnaK-independent fashion. Unfolded proteins bind initially to DnaJ; upon interaction with the DnaJ-bound protein, DnaK hydrolyzes its bound ATP, resulting in the formation of a stable complex. GrpE releases ADP from DnaK; ATP binding to DnaK triggers the release of the substrate protein, thus completing the reaction cycle. Several rounds of ATP-dependent interactions between DnaJ, DnaK and GrpE are required for fully efficient folding. Also involved, together with DnaK and GrpE, in the DNA replication of plasmids through activation of initiation proteins.</text>
</comment>
<dbReference type="PROSITE" id="PS50076">
    <property type="entry name" value="DNAJ_2"/>
    <property type="match status" value="1"/>
</dbReference>
<dbReference type="STRING" id="659014.SAMN04487996_10884"/>
<dbReference type="GO" id="GO:0031072">
    <property type="term" value="F:heat shock protein binding"/>
    <property type="evidence" value="ECO:0007669"/>
    <property type="project" value="InterPro"/>
</dbReference>
<reference evidence="18" key="1">
    <citation type="submission" date="2016-10" db="EMBL/GenBank/DDBJ databases">
        <authorList>
            <person name="Varghese N."/>
            <person name="Submissions S."/>
        </authorList>
    </citation>
    <scope>NUCLEOTIDE SEQUENCE [LARGE SCALE GENOMIC DNA]</scope>
    <source>
        <strain evidence="18">DSM 25329</strain>
    </source>
</reference>
<dbReference type="CDD" id="cd10747">
    <property type="entry name" value="DnaJ_C"/>
    <property type="match status" value="1"/>
</dbReference>
<feature type="binding site" evidence="12">
    <location>
        <position position="176"/>
    </location>
    <ligand>
        <name>Zn(2+)</name>
        <dbReference type="ChEBI" id="CHEBI:29105"/>
        <label>2</label>
    </ligand>
</feature>
<dbReference type="GO" id="GO:0005524">
    <property type="term" value="F:ATP binding"/>
    <property type="evidence" value="ECO:0007669"/>
    <property type="project" value="InterPro"/>
</dbReference>
<feature type="binding site" evidence="12">
    <location>
        <position position="173"/>
    </location>
    <ligand>
        <name>Zn(2+)</name>
        <dbReference type="ChEBI" id="CHEBI:29105"/>
        <label>2</label>
    </ligand>
</feature>
<dbReference type="SUPFAM" id="SSF57938">
    <property type="entry name" value="DnaJ/Hsp40 cysteine-rich domain"/>
    <property type="match status" value="1"/>
</dbReference>
<evidence type="ECO:0000256" key="5">
    <source>
        <dbReference type="ARBA" id="ARBA00022771"/>
    </source>
</evidence>
<dbReference type="RefSeq" id="WP_090150939.1">
    <property type="nucleotide sequence ID" value="NZ_FNAN01000008.1"/>
</dbReference>
<keyword evidence="1 12" id="KW-0963">Cytoplasm</keyword>
<dbReference type="InterPro" id="IPR001305">
    <property type="entry name" value="HSP_DnaJ_Cys-rich_dom"/>
</dbReference>
<dbReference type="CDD" id="cd10719">
    <property type="entry name" value="DnaJ_zf"/>
    <property type="match status" value="1"/>
</dbReference>
<dbReference type="Pfam" id="PF00684">
    <property type="entry name" value="DnaJ_CXXCXGXG"/>
    <property type="match status" value="1"/>
</dbReference>
<dbReference type="InterPro" id="IPR008971">
    <property type="entry name" value="HSP40/DnaJ_pept-bd"/>
</dbReference>
<organism evidence="17 18">
    <name type="scientific">Dyadobacter soli</name>
    <dbReference type="NCBI Taxonomy" id="659014"/>
    <lineage>
        <taxon>Bacteria</taxon>
        <taxon>Pseudomonadati</taxon>
        <taxon>Bacteroidota</taxon>
        <taxon>Cytophagia</taxon>
        <taxon>Cytophagales</taxon>
        <taxon>Spirosomataceae</taxon>
        <taxon>Dyadobacter</taxon>
    </lineage>
</organism>
<dbReference type="Pfam" id="PF00226">
    <property type="entry name" value="DnaJ"/>
    <property type="match status" value="1"/>
</dbReference>
<evidence type="ECO:0000256" key="9">
    <source>
        <dbReference type="ARBA" id="ARBA00053423"/>
    </source>
</evidence>
<feature type="binding site" evidence="12">
    <location>
        <position position="199"/>
    </location>
    <ligand>
        <name>Zn(2+)</name>
        <dbReference type="ChEBI" id="CHEBI:29105"/>
        <label>2</label>
    </ligand>
</feature>
<feature type="repeat" description="CXXCXGXG motif" evidence="12">
    <location>
        <begin position="213"/>
        <end position="220"/>
    </location>
</feature>
<keyword evidence="8 12" id="KW-0143">Chaperone</keyword>
<dbReference type="InterPro" id="IPR012724">
    <property type="entry name" value="DnaJ"/>
</dbReference>
<feature type="domain" description="J" evidence="15">
    <location>
        <begin position="6"/>
        <end position="71"/>
    </location>
</feature>
<evidence type="ECO:0000313" key="18">
    <source>
        <dbReference type="Proteomes" id="UP000198748"/>
    </source>
</evidence>
<feature type="binding site" evidence="12">
    <location>
        <position position="216"/>
    </location>
    <ligand>
        <name>Zn(2+)</name>
        <dbReference type="ChEBI" id="CHEBI:29105"/>
        <label>1</label>
    </ligand>
</feature>
<dbReference type="NCBIfam" id="NF008035">
    <property type="entry name" value="PRK10767.1"/>
    <property type="match status" value="1"/>
</dbReference>
<evidence type="ECO:0000256" key="6">
    <source>
        <dbReference type="ARBA" id="ARBA00022833"/>
    </source>
</evidence>